<comment type="caution">
    <text evidence="3">The sequence shown here is derived from an EMBL/GenBank/DDBJ whole genome shotgun (WGS) entry which is preliminary data.</text>
</comment>
<accession>A0AA36DHC2</accession>
<dbReference type="EMBL" id="CATQJA010002708">
    <property type="protein sequence ID" value="CAJ0586351.1"/>
    <property type="molecule type" value="Genomic_DNA"/>
</dbReference>
<evidence type="ECO:0000313" key="4">
    <source>
        <dbReference type="Proteomes" id="UP001177023"/>
    </source>
</evidence>
<keyword evidence="2" id="KW-1133">Transmembrane helix</keyword>
<reference evidence="3" key="1">
    <citation type="submission" date="2023-06" db="EMBL/GenBank/DDBJ databases">
        <authorList>
            <person name="Delattre M."/>
        </authorList>
    </citation>
    <scope>NUCLEOTIDE SEQUENCE</scope>
    <source>
        <strain evidence="3">AF72</strain>
    </source>
</reference>
<proteinExistence type="predicted"/>
<keyword evidence="2" id="KW-0812">Transmembrane</keyword>
<organism evidence="3 4">
    <name type="scientific">Mesorhabditis spiculigera</name>
    <dbReference type="NCBI Taxonomy" id="96644"/>
    <lineage>
        <taxon>Eukaryota</taxon>
        <taxon>Metazoa</taxon>
        <taxon>Ecdysozoa</taxon>
        <taxon>Nematoda</taxon>
        <taxon>Chromadorea</taxon>
        <taxon>Rhabditida</taxon>
        <taxon>Rhabditina</taxon>
        <taxon>Rhabditomorpha</taxon>
        <taxon>Rhabditoidea</taxon>
        <taxon>Rhabditidae</taxon>
        <taxon>Mesorhabditinae</taxon>
        <taxon>Mesorhabditis</taxon>
    </lineage>
</organism>
<evidence type="ECO:0000256" key="2">
    <source>
        <dbReference type="SAM" id="Phobius"/>
    </source>
</evidence>
<evidence type="ECO:0000256" key="1">
    <source>
        <dbReference type="SAM" id="MobiDB-lite"/>
    </source>
</evidence>
<sequence length="109" mass="12041">MDYRIPWTIFWIHALIVLSFVLMMVISACVYAPWKYRPSGLTVEVEREPEAALPEFAQPEAVQMAEGVAEPVADAEPAPVQAVVEDVQNPAEPPVDEEQPEAVPDQPAD</sequence>
<gene>
    <name evidence="3" type="ORF">MSPICULIGERA_LOCUS24357</name>
</gene>
<dbReference type="AlphaFoldDB" id="A0AA36DHC2"/>
<protein>
    <submittedName>
        <fullName evidence="3">Uncharacterized protein</fullName>
    </submittedName>
</protein>
<feature type="region of interest" description="Disordered" evidence="1">
    <location>
        <begin position="85"/>
        <end position="109"/>
    </location>
</feature>
<evidence type="ECO:0000313" key="3">
    <source>
        <dbReference type="EMBL" id="CAJ0586351.1"/>
    </source>
</evidence>
<keyword evidence="2" id="KW-0472">Membrane</keyword>
<name>A0AA36DHC2_9BILA</name>
<dbReference type="PROSITE" id="PS51257">
    <property type="entry name" value="PROKAR_LIPOPROTEIN"/>
    <property type="match status" value="1"/>
</dbReference>
<keyword evidence="4" id="KW-1185">Reference proteome</keyword>
<feature type="transmembrane region" description="Helical" evidence="2">
    <location>
        <begin position="12"/>
        <end position="34"/>
    </location>
</feature>
<feature type="non-terminal residue" evidence="3">
    <location>
        <position position="109"/>
    </location>
</feature>
<dbReference type="Proteomes" id="UP001177023">
    <property type="component" value="Unassembled WGS sequence"/>
</dbReference>